<dbReference type="InterPro" id="IPR043504">
    <property type="entry name" value="Peptidase_S1_PA_chymotrypsin"/>
</dbReference>
<evidence type="ECO:0000259" key="4">
    <source>
        <dbReference type="PROSITE" id="PS50240"/>
    </source>
</evidence>
<dbReference type="EMBL" id="QKKF02013261">
    <property type="protein sequence ID" value="RZF43066.1"/>
    <property type="molecule type" value="Genomic_DNA"/>
</dbReference>
<dbReference type="SUPFAM" id="SSF50494">
    <property type="entry name" value="Trypsin-like serine proteases"/>
    <property type="match status" value="1"/>
</dbReference>
<dbReference type="PROSITE" id="PS00135">
    <property type="entry name" value="TRYPSIN_SER"/>
    <property type="match status" value="1"/>
</dbReference>
<dbReference type="FunFam" id="2.40.10.10:FF:000068">
    <property type="entry name" value="transmembrane protease serine 2"/>
    <property type="match status" value="1"/>
</dbReference>
<dbReference type="InterPro" id="IPR001254">
    <property type="entry name" value="Trypsin_dom"/>
</dbReference>
<dbReference type="PANTHER" id="PTHR24260">
    <property type="match status" value="1"/>
</dbReference>
<dbReference type="PROSITE" id="PS50240">
    <property type="entry name" value="TRYPSIN_DOM"/>
    <property type="match status" value="1"/>
</dbReference>
<keyword evidence="2" id="KW-0720">Serine protease</keyword>
<dbReference type="CDD" id="cd00190">
    <property type="entry name" value="Tryp_SPc"/>
    <property type="match status" value="1"/>
</dbReference>
<dbReference type="AlphaFoldDB" id="A0A482XBE8"/>
<dbReference type="InterPro" id="IPR009003">
    <property type="entry name" value="Peptidase_S1_PA"/>
</dbReference>
<dbReference type="OrthoDB" id="5565075at2759"/>
<dbReference type="PRINTS" id="PR00722">
    <property type="entry name" value="CHYMOTRYPSIN"/>
</dbReference>
<keyword evidence="2" id="KW-0378">Hydrolase</keyword>
<dbReference type="SMART" id="SM00020">
    <property type="entry name" value="Tryp_SPc"/>
    <property type="match status" value="1"/>
</dbReference>
<evidence type="ECO:0000256" key="1">
    <source>
        <dbReference type="ARBA" id="ARBA00023157"/>
    </source>
</evidence>
<evidence type="ECO:0000313" key="5">
    <source>
        <dbReference type="EMBL" id="RZF43066.1"/>
    </source>
</evidence>
<dbReference type="FunCoup" id="A0A482XBE8">
    <property type="interactions" value="2"/>
</dbReference>
<keyword evidence="6" id="KW-1185">Reference proteome</keyword>
<protein>
    <recommendedName>
        <fullName evidence="4">Peptidase S1 domain-containing protein</fullName>
    </recommendedName>
</protein>
<dbReference type="PANTHER" id="PTHR24260:SF145">
    <property type="entry name" value="FI17609P1-RELATED"/>
    <property type="match status" value="1"/>
</dbReference>
<dbReference type="GO" id="GO:0004252">
    <property type="term" value="F:serine-type endopeptidase activity"/>
    <property type="evidence" value="ECO:0007669"/>
    <property type="project" value="InterPro"/>
</dbReference>
<evidence type="ECO:0000256" key="2">
    <source>
        <dbReference type="RuleBase" id="RU363034"/>
    </source>
</evidence>
<dbReference type="STRING" id="195883.A0A482XBE8"/>
<dbReference type="PROSITE" id="PS00134">
    <property type="entry name" value="TRYPSIN_HIS"/>
    <property type="match status" value="1"/>
</dbReference>
<evidence type="ECO:0000256" key="3">
    <source>
        <dbReference type="SAM" id="SignalP"/>
    </source>
</evidence>
<organism evidence="5 6">
    <name type="scientific">Laodelphax striatellus</name>
    <name type="common">Small brown planthopper</name>
    <name type="synonym">Delphax striatella</name>
    <dbReference type="NCBI Taxonomy" id="195883"/>
    <lineage>
        <taxon>Eukaryota</taxon>
        <taxon>Metazoa</taxon>
        <taxon>Ecdysozoa</taxon>
        <taxon>Arthropoda</taxon>
        <taxon>Hexapoda</taxon>
        <taxon>Insecta</taxon>
        <taxon>Pterygota</taxon>
        <taxon>Neoptera</taxon>
        <taxon>Paraneoptera</taxon>
        <taxon>Hemiptera</taxon>
        <taxon>Auchenorrhyncha</taxon>
        <taxon>Fulgoroidea</taxon>
        <taxon>Delphacidae</taxon>
        <taxon>Criomorphinae</taxon>
        <taxon>Laodelphax</taxon>
    </lineage>
</organism>
<dbReference type="SMR" id="A0A482XBE8"/>
<proteinExistence type="predicted"/>
<reference evidence="5 6" key="1">
    <citation type="journal article" date="2017" name="Gigascience">
        <title>Genome sequence of the small brown planthopper, Laodelphax striatellus.</title>
        <authorList>
            <person name="Zhu J."/>
            <person name="Jiang F."/>
            <person name="Wang X."/>
            <person name="Yang P."/>
            <person name="Bao Y."/>
            <person name="Zhao W."/>
            <person name="Wang W."/>
            <person name="Lu H."/>
            <person name="Wang Q."/>
            <person name="Cui N."/>
            <person name="Li J."/>
            <person name="Chen X."/>
            <person name="Luo L."/>
            <person name="Yu J."/>
            <person name="Kang L."/>
            <person name="Cui F."/>
        </authorList>
    </citation>
    <scope>NUCLEOTIDE SEQUENCE [LARGE SCALE GENOMIC DNA]</scope>
    <source>
        <strain evidence="5">Lst14</strain>
    </source>
</reference>
<gene>
    <name evidence="5" type="ORF">LSTR_LSTR001244</name>
</gene>
<feature type="domain" description="Peptidase S1" evidence="4">
    <location>
        <begin position="62"/>
        <end position="304"/>
    </location>
</feature>
<dbReference type="InterPro" id="IPR033116">
    <property type="entry name" value="TRYPSIN_SER"/>
</dbReference>
<comment type="caution">
    <text evidence="5">The sequence shown here is derived from an EMBL/GenBank/DDBJ whole genome shotgun (WGS) entry which is preliminary data.</text>
</comment>
<sequence length="307" mass="34555">MRFILTLFLSSNIFYHVQAELTNIEGYLIDLEKLEPPVVDVDKPSTFFRRLMPFSDSNVSNIIQGQDSTDQKQFPYQAALFLKRKNDKTHSSFCGGSLISRKVILTAAHCLEKIVEVAICLGCMNLKNDQEKGREMFVVGKSSMIIHKQWNSRTLKNDIALIILPREAPLTDVIKPLKLPAGAQSRELISPLWRFPSSVSGMNASGVSKKLKYISTLVMRQDDCKKIYLSKHKYNVETTQLCTDGSQGKSTCQGDSGGPLVIKSGNEYVQIGIVSFGTRDCERREPSVYTRVNYFLPWIQAKMSSVK</sequence>
<keyword evidence="1" id="KW-1015">Disulfide bond</keyword>
<dbReference type="InterPro" id="IPR001314">
    <property type="entry name" value="Peptidase_S1A"/>
</dbReference>
<accession>A0A482XBE8</accession>
<evidence type="ECO:0000313" key="6">
    <source>
        <dbReference type="Proteomes" id="UP000291343"/>
    </source>
</evidence>
<name>A0A482XBE8_LAOST</name>
<keyword evidence="2" id="KW-0645">Protease</keyword>
<feature type="signal peptide" evidence="3">
    <location>
        <begin position="1"/>
        <end position="19"/>
    </location>
</feature>
<dbReference type="InParanoid" id="A0A482XBE8"/>
<dbReference type="GO" id="GO:0006508">
    <property type="term" value="P:proteolysis"/>
    <property type="evidence" value="ECO:0007669"/>
    <property type="project" value="UniProtKB-KW"/>
</dbReference>
<keyword evidence="3" id="KW-0732">Signal</keyword>
<feature type="chain" id="PRO_5019865943" description="Peptidase S1 domain-containing protein" evidence="3">
    <location>
        <begin position="20"/>
        <end position="307"/>
    </location>
</feature>
<dbReference type="InterPro" id="IPR051333">
    <property type="entry name" value="CLIP_Serine_Protease"/>
</dbReference>
<dbReference type="InterPro" id="IPR018114">
    <property type="entry name" value="TRYPSIN_HIS"/>
</dbReference>
<dbReference type="Gene3D" id="2.40.10.10">
    <property type="entry name" value="Trypsin-like serine proteases"/>
    <property type="match status" value="2"/>
</dbReference>
<dbReference type="Pfam" id="PF00089">
    <property type="entry name" value="Trypsin"/>
    <property type="match status" value="1"/>
</dbReference>
<dbReference type="Proteomes" id="UP000291343">
    <property type="component" value="Unassembled WGS sequence"/>
</dbReference>